<comment type="caution">
    <text evidence="1">The sequence shown here is derived from an EMBL/GenBank/DDBJ whole genome shotgun (WGS) entry which is preliminary data.</text>
</comment>
<dbReference type="Proteomes" id="UP000661918">
    <property type="component" value="Unassembled WGS sequence"/>
</dbReference>
<sequence>MSGSRSGWPGNRRSPCCAWRWTEWTARFADELADMLRGQNHTVIRASADDLHHPRAVRYRRGRDSPEGFYRGPHDLAGLKSALLEPLGPGGSLHYRTALLDVAADRPVVQEVRTARPGHVLLVDGLFPHRPELRGVWYDSIFLQVEFAVSVPLGAPVTAHPTRTPRATAGMWRATGCTSVKRSPRPGRAWWWTTTTCTRPSCSRTTVPGHDTFVGTAPTPDTSVQPRLTALIQHAPDLAVPLTDLESGVRAQATAFVRGCLERLGTASSQPVAPG</sequence>
<accession>A0ABQ2GHU5</accession>
<reference evidence="2" key="1">
    <citation type="journal article" date="2019" name="Int. J. Syst. Evol. Microbiol.">
        <title>The Global Catalogue of Microorganisms (GCM) 10K type strain sequencing project: providing services to taxonomists for standard genome sequencing and annotation.</title>
        <authorList>
            <consortium name="The Broad Institute Genomics Platform"/>
            <consortium name="The Broad Institute Genome Sequencing Center for Infectious Disease"/>
            <person name="Wu L."/>
            <person name="Ma J."/>
        </authorList>
    </citation>
    <scope>NUCLEOTIDE SEQUENCE [LARGE SCALE GENOMIC DNA]</scope>
    <source>
        <strain evidence="2">JCM 15443</strain>
    </source>
</reference>
<evidence type="ECO:0008006" key="3">
    <source>
        <dbReference type="Google" id="ProtNLM"/>
    </source>
</evidence>
<proteinExistence type="predicted"/>
<name>A0ABQ2GHU5_9DEIO</name>
<dbReference type="RefSeq" id="WP_229752716.1">
    <property type="nucleotide sequence ID" value="NZ_BMOM01000001.1"/>
</dbReference>
<keyword evidence="2" id="KW-1185">Reference proteome</keyword>
<dbReference type="EMBL" id="BMOM01000001">
    <property type="protein sequence ID" value="GGL95977.1"/>
    <property type="molecule type" value="Genomic_DNA"/>
</dbReference>
<dbReference type="Gene3D" id="3.40.50.300">
    <property type="entry name" value="P-loop containing nucleotide triphosphate hydrolases"/>
    <property type="match status" value="1"/>
</dbReference>
<gene>
    <name evidence="1" type="ORF">GCM10010841_00500</name>
</gene>
<protein>
    <recommendedName>
        <fullName evidence="3">Uridine kinase</fullName>
    </recommendedName>
</protein>
<evidence type="ECO:0000313" key="2">
    <source>
        <dbReference type="Proteomes" id="UP000661918"/>
    </source>
</evidence>
<organism evidence="1 2">
    <name type="scientific">Deinococcus aerophilus</name>
    <dbReference type="NCBI Taxonomy" id="522488"/>
    <lineage>
        <taxon>Bacteria</taxon>
        <taxon>Thermotogati</taxon>
        <taxon>Deinococcota</taxon>
        <taxon>Deinococci</taxon>
        <taxon>Deinococcales</taxon>
        <taxon>Deinococcaceae</taxon>
        <taxon>Deinococcus</taxon>
    </lineage>
</organism>
<evidence type="ECO:0000313" key="1">
    <source>
        <dbReference type="EMBL" id="GGL95977.1"/>
    </source>
</evidence>
<dbReference type="InterPro" id="IPR027417">
    <property type="entry name" value="P-loop_NTPase"/>
</dbReference>